<dbReference type="GO" id="GO:0055085">
    <property type="term" value="P:transmembrane transport"/>
    <property type="evidence" value="ECO:0007669"/>
    <property type="project" value="InterPro"/>
</dbReference>
<dbReference type="GO" id="GO:0015920">
    <property type="term" value="P:lipopolysaccharide transport"/>
    <property type="evidence" value="ECO:0007669"/>
    <property type="project" value="TreeGrafter"/>
</dbReference>
<dbReference type="InterPro" id="IPR030922">
    <property type="entry name" value="LptF"/>
</dbReference>
<organism evidence="10 11">
    <name type="scientific">Thiomonas delicata</name>
    <name type="common">Thiomonas cuprina</name>
    <dbReference type="NCBI Taxonomy" id="364030"/>
    <lineage>
        <taxon>Bacteria</taxon>
        <taxon>Pseudomonadati</taxon>
        <taxon>Pseudomonadota</taxon>
        <taxon>Betaproteobacteria</taxon>
        <taxon>Burkholderiales</taxon>
        <taxon>Thiomonas</taxon>
    </lineage>
</organism>
<comment type="subcellular location">
    <subcellularLocation>
        <location evidence="1">Cell inner membrane</location>
        <topology evidence="1">Multi-pass membrane protein</topology>
    </subcellularLocation>
</comment>
<keyword evidence="11" id="KW-1185">Reference proteome</keyword>
<evidence type="ECO:0000313" key="11">
    <source>
        <dbReference type="Proteomes" id="UP000214566"/>
    </source>
</evidence>
<keyword evidence="8 9" id="KW-0472">Membrane</keyword>
<proteinExistence type="predicted"/>
<feature type="transmembrane region" description="Helical" evidence="9">
    <location>
        <begin position="334"/>
        <end position="356"/>
    </location>
</feature>
<dbReference type="AlphaFoldDB" id="A0A238D596"/>
<feature type="transmembrane region" description="Helical" evidence="9">
    <location>
        <begin position="48"/>
        <end position="76"/>
    </location>
</feature>
<name>A0A238D596_THIDL</name>
<dbReference type="RefSeq" id="WP_094160500.1">
    <property type="nucleotide sequence ID" value="NZ_LT592170.1"/>
</dbReference>
<dbReference type="OrthoDB" id="9778062at2"/>
<reference evidence="10 11" key="1">
    <citation type="submission" date="2016-06" db="EMBL/GenBank/DDBJ databases">
        <authorList>
            <person name="Kjaerup R.B."/>
            <person name="Dalgaard T.S."/>
            <person name="Juul-Madsen H.R."/>
        </authorList>
    </citation>
    <scope>NUCLEOTIDE SEQUENCE [LARGE SCALE GENOMIC DNA]</scope>
    <source>
        <strain evidence="10 11">DSM 16361</strain>
    </source>
</reference>
<keyword evidence="6 9" id="KW-0812">Transmembrane</keyword>
<keyword evidence="3" id="KW-0813">Transport</keyword>
<evidence type="ECO:0000256" key="1">
    <source>
        <dbReference type="ARBA" id="ARBA00004429"/>
    </source>
</evidence>
<evidence type="ECO:0000256" key="5">
    <source>
        <dbReference type="ARBA" id="ARBA00022519"/>
    </source>
</evidence>
<keyword evidence="7 9" id="KW-1133">Transmembrane helix</keyword>
<feature type="transmembrane region" description="Helical" evidence="9">
    <location>
        <begin position="305"/>
        <end position="322"/>
    </location>
</feature>
<dbReference type="InterPro" id="IPR005495">
    <property type="entry name" value="LptG/LptF_permease"/>
</dbReference>
<feature type="transmembrane region" description="Helical" evidence="9">
    <location>
        <begin position="12"/>
        <end position="36"/>
    </location>
</feature>
<keyword evidence="5" id="KW-0997">Cell inner membrane</keyword>
<dbReference type="NCBIfam" id="TIGR04407">
    <property type="entry name" value="LptF_YjgP"/>
    <property type="match status" value="1"/>
</dbReference>
<evidence type="ECO:0000256" key="9">
    <source>
        <dbReference type="SAM" id="Phobius"/>
    </source>
</evidence>
<feature type="transmembrane region" description="Helical" evidence="9">
    <location>
        <begin position="275"/>
        <end position="293"/>
    </location>
</feature>
<gene>
    <name evidence="10" type="ORF">THIARS_61075</name>
</gene>
<dbReference type="PANTHER" id="PTHR33529:SF7">
    <property type="entry name" value="LIPOPOLYSACCHARIDE EXPORT SYSTEM PERMEASE PROTEIN LPTF"/>
    <property type="match status" value="1"/>
</dbReference>
<dbReference type="Proteomes" id="UP000214566">
    <property type="component" value="Unassembled WGS sequence"/>
</dbReference>
<evidence type="ECO:0000256" key="6">
    <source>
        <dbReference type="ARBA" id="ARBA00022692"/>
    </source>
</evidence>
<sequence length="383" mass="41369">MLLDTSLRREMARNFGGSFTVLFSVVLTLMLIRVLGQASEGQANPQDLFLLIGLACLTYLQFILGLALFIAVLMSFSRMHRDSEMVIWAGAGVTPMQYFRTVLRFSTPIVLAIAALTLVAWPWANQQNAALRDRFEQRSDLARVAPGQFRESSSGKRVFFIGKGADADGLAHDIFIRDKSAGQETITLAQSAKLQNLDGSRYLMLANGHRYSHAQGQANYQITGFKQMGIRLSSLSAPAPSAALPTAVRLANTPSREISTLALAMSTVPAWLGELSWRIGIPISTVLLTLMAVPLAATNPRAGRALQLIVAVLIYLTYINFLNATQGWIDQGKLSLPIALLVLHGTAAVLLLGLALRKGLLPWPRSHGTRAIPGGLSGPTAAP</sequence>
<evidence type="ECO:0000256" key="7">
    <source>
        <dbReference type="ARBA" id="ARBA00022989"/>
    </source>
</evidence>
<evidence type="ECO:0000256" key="8">
    <source>
        <dbReference type="ARBA" id="ARBA00023136"/>
    </source>
</evidence>
<dbReference type="EMBL" id="FLMQ01000055">
    <property type="protein sequence ID" value="SBP88362.1"/>
    <property type="molecule type" value="Genomic_DNA"/>
</dbReference>
<dbReference type="PANTHER" id="PTHR33529">
    <property type="entry name" value="SLR0882 PROTEIN-RELATED"/>
    <property type="match status" value="1"/>
</dbReference>
<dbReference type="GO" id="GO:0043190">
    <property type="term" value="C:ATP-binding cassette (ABC) transporter complex"/>
    <property type="evidence" value="ECO:0007669"/>
    <property type="project" value="InterPro"/>
</dbReference>
<accession>A0A238D596</accession>
<evidence type="ECO:0000256" key="3">
    <source>
        <dbReference type="ARBA" id="ARBA00022448"/>
    </source>
</evidence>
<evidence type="ECO:0000256" key="4">
    <source>
        <dbReference type="ARBA" id="ARBA00022475"/>
    </source>
</evidence>
<keyword evidence="4" id="KW-1003">Cell membrane</keyword>
<evidence type="ECO:0000313" key="10">
    <source>
        <dbReference type="EMBL" id="SBP88362.1"/>
    </source>
</evidence>
<protein>
    <recommendedName>
        <fullName evidence="2">Lipopolysaccharide export system permease protein LptF</fullName>
    </recommendedName>
</protein>
<evidence type="ECO:0000256" key="2">
    <source>
        <dbReference type="ARBA" id="ARBA00014213"/>
    </source>
</evidence>
<feature type="transmembrane region" description="Helical" evidence="9">
    <location>
        <begin position="105"/>
        <end position="124"/>
    </location>
</feature>
<dbReference type="Pfam" id="PF03739">
    <property type="entry name" value="LptF_LptG"/>
    <property type="match status" value="1"/>
</dbReference>